<gene>
    <name evidence="1" type="ORF">L9F63_007328</name>
</gene>
<protein>
    <submittedName>
        <fullName evidence="1">Uncharacterized protein</fullName>
    </submittedName>
</protein>
<sequence length="55" mass="6467">VQISSLRAFSKQTINRNYVLRAPGTNFLNIWFLNIITYMKIMSLTKQVFLNIMTL</sequence>
<dbReference type="AlphaFoldDB" id="A0AAD8E406"/>
<evidence type="ECO:0000313" key="2">
    <source>
        <dbReference type="Proteomes" id="UP001233999"/>
    </source>
</evidence>
<name>A0AAD8E406_DIPPU</name>
<feature type="non-terminal residue" evidence="1">
    <location>
        <position position="55"/>
    </location>
</feature>
<organism evidence="1 2">
    <name type="scientific">Diploptera punctata</name>
    <name type="common">Pacific beetle cockroach</name>
    <dbReference type="NCBI Taxonomy" id="6984"/>
    <lineage>
        <taxon>Eukaryota</taxon>
        <taxon>Metazoa</taxon>
        <taxon>Ecdysozoa</taxon>
        <taxon>Arthropoda</taxon>
        <taxon>Hexapoda</taxon>
        <taxon>Insecta</taxon>
        <taxon>Pterygota</taxon>
        <taxon>Neoptera</taxon>
        <taxon>Polyneoptera</taxon>
        <taxon>Dictyoptera</taxon>
        <taxon>Blattodea</taxon>
        <taxon>Blaberoidea</taxon>
        <taxon>Blaberidae</taxon>
        <taxon>Diplopterinae</taxon>
        <taxon>Diploptera</taxon>
    </lineage>
</organism>
<dbReference type="Proteomes" id="UP001233999">
    <property type="component" value="Unassembled WGS sequence"/>
</dbReference>
<evidence type="ECO:0000313" key="1">
    <source>
        <dbReference type="EMBL" id="KAJ9575787.1"/>
    </source>
</evidence>
<reference evidence="1" key="2">
    <citation type="submission" date="2023-05" db="EMBL/GenBank/DDBJ databases">
        <authorList>
            <person name="Fouks B."/>
        </authorList>
    </citation>
    <scope>NUCLEOTIDE SEQUENCE</scope>
    <source>
        <strain evidence="1">Stay&amp;Tobe</strain>
        <tissue evidence="1">Testes</tissue>
    </source>
</reference>
<reference evidence="1" key="1">
    <citation type="journal article" date="2023" name="IScience">
        <title>Live-bearing cockroach genome reveals convergent evolutionary mechanisms linked to viviparity in insects and beyond.</title>
        <authorList>
            <person name="Fouks B."/>
            <person name="Harrison M.C."/>
            <person name="Mikhailova A.A."/>
            <person name="Marchal E."/>
            <person name="English S."/>
            <person name="Carruthers M."/>
            <person name="Jennings E.C."/>
            <person name="Chiamaka E.L."/>
            <person name="Frigard R.A."/>
            <person name="Pippel M."/>
            <person name="Attardo G.M."/>
            <person name="Benoit J.B."/>
            <person name="Bornberg-Bauer E."/>
            <person name="Tobe S.S."/>
        </authorList>
    </citation>
    <scope>NUCLEOTIDE SEQUENCE</scope>
    <source>
        <strain evidence="1">Stay&amp;Tobe</strain>
    </source>
</reference>
<keyword evidence="2" id="KW-1185">Reference proteome</keyword>
<feature type="non-terminal residue" evidence="1">
    <location>
        <position position="1"/>
    </location>
</feature>
<dbReference type="EMBL" id="JASPKZ010009820">
    <property type="protein sequence ID" value="KAJ9575787.1"/>
    <property type="molecule type" value="Genomic_DNA"/>
</dbReference>
<comment type="caution">
    <text evidence="1">The sequence shown here is derived from an EMBL/GenBank/DDBJ whole genome shotgun (WGS) entry which is preliminary data.</text>
</comment>
<proteinExistence type="predicted"/>
<accession>A0AAD8E406</accession>